<feature type="transmembrane region" description="Helical" evidence="7">
    <location>
        <begin position="301"/>
        <end position="323"/>
    </location>
</feature>
<dbReference type="InterPro" id="IPR052175">
    <property type="entry name" value="ComplexI-like_HydComp"/>
</dbReference>
<keyword evidence="3 7" id="KW-0812">Transmembrane</keyword>
<dbReference type="AlphaFoldDB" id="A0A832ZAP3"/>
<dbReference type="PANTHER" id="PTHR42682">
    <property type="entry name" value="HYDROGENASE-4 COMPONENT F"/>
    <property type="match status" value="1"/>
</dbReference>
<keyword evidence="6 7" id="KW-0472">Membrane</keyword>
<dbReference type="Pfam" id="PF00361">
    <property type="entry name" value="Proton_antipo_M"/>
    <property type="match status" value="1"/>
</dbReference>
<organism evidence="9 10">
    <name type="scientific">Thermococcus paralvinellae</name>
    <dbReference type="NCBI Taxonomy" id="582419"/>
    <lineage>
        <taxon>Archaea</taxon>
        <taxon>Methanobacteriati</taxon>
        <taxon>Methanobacteriota</taxon>
        <taxon>Thermococci</taxon>
        <taxon>Thermococcales</taxon>
        <taxon>Thermococcaceae</taxon>
        <taxon>Thermococcus</taxon>
    </lineage>
</organism>
<reference evidence="9" key="1">
    <citation type="journal article" date="2020" name="ISME J.">
        <title>Gammaproteobacteria mediating utilization of methyl-, sulfur- and petroleum organic compounds in deep ocean hydrothermal plumes.</title>
        <authorList>
            <person name="Zhou Z."/>
            <person name="Liu Y."/>
            <person name="Pan J."/>
            <person name="Cron B.R."/>
            <person name="Toner B.M."/>
            <person name="Anantharaman K."/>
            <person name="Breier J.A."/>
            <person name="Dick G.J."/>
            <person name="Li M."/>
        </authorList>
    </citation>
    <scope>NUCLEOTIDE SEQUENCE</scope>
    <source>
        <strain evidence="9">SZUA-1451</strain>
    </source>
</reference>
<dbReference type="PRINTS" id="PR01434">
    <property type="entry name" value="NADHDHGNASE5"/>
</dbReference>
<dbReference type="GO" id="GO:0005886">
    <property type="term" value="C:plasma membrane"/>
    <property type="evidence" value="ECO:0007669"/>
    <property type="project" value="UniProtKB-SubCell"/>
</dbReference>
<dbReference type="NCBIfam" id="NF005097">
    <property type="entry name" value="PRK06525.1"/>
    <property type="match status" value="1"/>
</dbReference>
<feature type="transmembrane region" description="Helical" evidence="7">
    <location>
        <begin position="118"/>
        <end position="135"/>
    </location>
</feature>
<dbReference type="Proteomes" id="UP000649326">
    <property type="component" value="Unassembled WGS sequence"/>
</dbReference>
<evidence type="ECO:0000256" key="3">
    <source>
        <dbReference type="ARBA" id="ARBA00022692"/>
    </source>
</evidence>
<feature type="domain" description="NADH:quinone oxidoreductase/Mrp antiporter transmembrane" evidence="8">
    <location>
        <begin position="136"/>
        <end position="412"/>
    </location>
</feature>
<feature type="transmembrane region" description="Helical" evidence="7">
    <location>
        <begin position="6"/>
        <end position="25"/>
    </location>
</feature>
<gene>
    <name evidence="9" type="ORF">EYH13_00405</name>
</gene>
<feature type="transmembrane region" description="Helical" evidence="7">
    <location>
        <begin position="407"/>
        <end position="428"/>
    </location>
</feature>
<feature type="transmembrane region" description="Helical" evidence="7">
    <location>
        <begin position="335"/>
        <end position="356"/>
    </location>
</feature>
<dbReference type="GO" id="GO:0016491">
    <property type="term" value="F:oxidoreductase activity"/>
    <property type="evidence" value="ECO:0007669"/>
    <property type="project" value="UniProtKB-KW"/>
</dbReference>
<feature type="transmembrane region" description="Helical" evidence="7">
    <location>
        <begin position="72"/>
        <end position="97"/>
    </location>
</feature>
<feature type="transmembrane region" description="Helical" evidence="7">
    <location>
        <begin position="32"/>
        <end position="52"/>
    </location>
</feature>
<keyword evidence="5" id="KW-0560">Oxidoreductase</keyword>
<protein>
    <submittedName>
        <fullName evidence="9">Hydantoin racemase</fullName>
    </submittedName>
</protein>
<keyword evidence="4 7" id="KW-1133">Transmembrane helix</keyword>
<proteinExistence type="predicted"/>
<evidence type="ECO:0000313" key="10">
    <source>
        <dbReference type="Proteomes" id="UP000649326"/>
    </source>
</evidence>
<evidence type="ECO:0000256" key="7">
    <source>
        <dbReference type="SAM" id="Phobius"/>
    </source>
</evidence>
<dbReference type="EMBL" id="DQUG01000016">
    <property type="protein sequence ID" value="HIP74636.1"/>
    <property type="molecule type" value="Genomic_DNA"/>
</dbReference>
<evidence type="ECO:0000259" key="8">
    <source>
        <dbReference type="Pfam" id="PF00361"/>
    </source>
</evidence>
<name>A0A832ZAP3_9EURY</name>
<sequence length="476" mass="52304">MIPVVYLIVLSIVFAYAGIICFALDDKKADRVMIPLLWCSSVLQIIAALLFYRNPTPIHLVLLKTNEFGEVYGFLIDSTSIFTAFVVSTAGAIFMTYAVRYMDENNVGHPHRNQKGRFYGWMMLFLGSTLAFIYSSTVVQMLVFFELMSLACWGVVGFYGTKKSERAALKALLIPNFGAIVGFYTAIAFGFKYGDFALDFLGMLSEGEKITLFLCLMVAAFTKSAQFPLYSWIPDAMAAPTPASAFLHGAAMVEMGVYLLIRVVQFMKPPGIVFYPMAVLIAATLIISMLAYPRQRDAKKLLAYSTIAECSIMYTGVLIALTGNPVGIKVALFQLFNHAYLKGLAFLTAGSFTYYFGTLDMEKIKGLRETPILAYSWSIALLGLAGLPPFGIFFSKLYLFLEAGKMYSNPLGIVVLFLILADSVSLLYSGLKSMNSMVLSDGERKHVDGIVRGTLFALIILSLISAGVGFLMLGVV</sequence>
<comment type="subcellular location">
    <subcellularLocation>
        <location evidence="1">Cell membrane</location>
        <topology evidence="1">Multi-pass membrane protein</topology>
    </subcellularLocation>
</comment>
<evidence type="ECO:0000256" key="1">
    <source>
        <dbReference type="ARBA" id="ARBA00004651"/>
    </source>
</evidence>
<feature type="transmembrane region" description="Helical" evidence="7">
    <location>
        <begin position="377"/>
        <end position="401"/>
    </location>
</feature>
<evidence type="ECO:0000256" key="2">
    <source>
        <dbReference type="ARBA" id="ARBA00022475"/>
    </source>
</evidence>
<feature type="transmembrane region" description="Helical" evidence="7">
    <location>
        <begin position="245"/>
        <end position="266"/>
    </location>
</feature>
<evidence type="ECO:0000256" key="6">
    <source>
        <dbReference type="ARBA" id="ARBA00023136"/>
    </source>
</evidence>
<dbReference type="PANTHER" id="PTHR42682:SF4">
    <property type="entry name" value="NADH-UBIQUINONE_PLASTOQUINONE"/>
    <property type="match status" value="1"/>
</dbReference>
<feature type="transmembrane region" description="Helical" evidence="7">
    <location>
        <begin position="141"/>
        <end position="160"/>
    </location>
</feature>
<dbReference type="InterPro" id="IPR001750">
    <property type="entry name" value="ND/Mrp_TM"/>
</dbReference>
<feature type="transmembrane region" description="Helical" evidence="7">
    <location>
        <begin position="449"/>
        <end position="473"/>
    </location>
</feature>
<keyword evidence="2" id="KW-1003">Cell membrane</keyword>
<comment type="caution">
    <text evidence="9">The sequence shown here is derived from an EMBL/GenBank/DDBJ whole genome shotgun (WGS) entry which is preliminary data.</text>
</comment>
<evidence type="ECO:0000256" key="5">
    <source>
        <dbReference type="ARBA" id="ARBA00023002"/>
    </source>
</evidence>
<feature type="transmembrane region" description="Helical" evidence="7">
    <location>
        <begin position="172"/>
        <end position="191"/>
    </location>
</feature>
<feature type="transmembrane region" description="Helical" evidence="7">
    <location>
        <begin position="211"/>
        <end position="233"/>
    </location>
</feature>
<feature type="transmembrane region" description="Helical" evidence="7">
    <location>
        <begin position="272"/>
        <end position="292"/>
    </location>
</feature>
<evidence type="ECO:0000256" key="4">
    <source>
        <dbReference type="ARBA" id="ARBA00022989"/>
    </source>
</evidence>
<evidence type="ECO:0000313" key="9">
    <source>
        <dbReference type="EMBL" id="HIP74636.1"/>
    </source>
</evidence>
<accession>A0A832ZAP3</accession>